<proteinExistence type="predicted"/>
<evidence type="ECO:0000313" key="1">
    <source>
        <dbReference type="EMBL" id="AXY83291.1"/>
    </source>
</evidence>
<sequence>MLDFFKQKKVFCVHNWHLIDTFTVPNGIDDEERYYVVACPKCKKEKNIPKRYYSEFEEMFNVKAPS</sequence>
<accession>A0A385IK75</accession>
<dbReference type="Proteomes" id="UP000262714">
    <property type="component" value="Segment"/>
</dbReference>
<evidence type="ECO:0000313" key="2">
    <source>
        <dbReference type="Proteomes" id="UP000262714"/>
    </source>
</evidence>
<keyword evidence="2" id="KW-1185">Reference proteome</keyword>
<protein>
    <submittedName>
        <fullName evidence="1">Uncharacterized protein</fullName>
    </submittedName>
</protein>
<reference evidence="1 2" key="1">
    <citation type="submission" date="2018-02" db="EMBL/GenBank/DDBJ databases">
        <title>Genomic characterization of three novel Basilisk-like phages infecting Bacillus anthracis.</title>
        <authorList>
            <person name="Farlow J."/>
            <person name="Bolkvadze D."/>
            <person name="Leshkasheli L."/>
            <person name="Kusradze I."/>
            <person name="Kotorashvili A."/>
            <person name="Kotaria N."/>
            <person name="Balarjishvili N."/>
            <person name="Kvachadze L."/>
            <person name="Nikolich M."/>
            <person name="Kutateladze M."/>
        </authorList>
    </citation>
    <scope>NUCLEOTIDE SEQUENCE [LARGE SCALE GENOMIC DNA]</scope>
</reference>
<organism evidence="1 2">
    <name type="scientific">Bacillus phage v_B-Bak10</name>
    <dbReference type="NCBI Taxonomy" id="2094736"/>
    <lineage>
        <taxon>Viruses</taxon>
        <taxon>Duplodnaviria</taxon>
        <taxon>Heunggongvirae</taxon>
        <taxon>Uroviricota</taxon>
        <taxon>Caudoviricetes</taxon>
        <taxon>Sejongvirinae</taxon>
        <taxon>Basiliskvirus</taxon>
        <taxon>Basiliskvirus bak10</taxon>
    </lineage>
</organism>
<name>A0A385IK75_9CAUD</name>
<dbReference type="EMBL" id="MG967618">
    <property type="protein sequence ID" value="AXY83291.1"/>
    <property type="molecule type" value="Genomic_DNA"/>
</dbReference>
<gene>
    <name evidence="1" type="ORF">vBBBak10_093</name>
</gene>